<dbReference type="InterPro" id="IPR004101">
    <property type="entry name" value="Mur_ligase_C"/>
</dbReference>
<evidence type="ECO:0000256" key="5">
    <source>
        <dbReference type="ARBA" id="ARBA00022618"/>
    </source>
</evidence>
<keyword evidence="17" id="KW-1185">Reference proteome</keyword>
<protein>
    <submittedName>
        <fullName evidence="16">UDP-N-acetylmuramoyl-L-alanyl-D-glutamate--2, 6-diaminopimelate ligase</fullName>
        <ecNumber evidence="16">6.3.2.13</ecNumber>
    </submittedName>
</protein>
<evidence type="ECO:0000256" key="8">
    <source>
        <dbReference type="ARBA" id="ARBA00022960"/>
    </source>
</evidence>
<dbReference type="InterPro" id="IPR000713">
    <property type="entry name" value="Mur_ligase_N"/>
</dbReference>
<dbReference type="InterPro" id="IPR036615">
    <property type="entry name" value="Mur_ligase_C_dom_sf"/>
</dbReference>
<keyword evidence="3" id="KW-0963">Cytoplasm</keyword>
<evidence type="ECO:0000256" key="12">
    <source>
        <dbReference type="RuleBase" id="RU004135"/>
    </source>
</evidence>
<dbReference type="Gene3D" id="3.40.1390.10">
    <property type="entry name" value="MurE/MurF, N-terminal domain"/>
    <property type="match status" value="1"/>
</dbReference>
<keyword evidence="9 12" id="KW-0573">Peptidoglycan synthesis</keyword>
<dbReference type="EC" id="6.3.2.13" evidence="16"/>
<sequence length="491" mass="55754">MRQLHDLIKEIKQPELIEAMDNPIIEGLVDHSRKVKKGDLFIAVQGYEADGHQFIQDAIDRGAVAVIGEKNLTGFDVPYIKVDNSRHILGELAKVFYDYPFEDKLVIGVTGTNGKTTTSHMLHHLLVESSFQVGLIGTVKCVINGQTFTQKQTTPSVLDLYQHVYDSQDDIMVIEVSSHALDQNRLAGVTFDYAIFTNLSYEHLDYHSDMWAYFEAKRQLFLQLKPYGQALINIDDDWGKQLYEWLESHQYHVKRIGQTSDADVRLMDMGCNEGCNMTLKIQGDSFSIHSPQLGLYNLYNLALAFSVAYDLVEHPQLLVKKVKTFSGVPGRFDLLEMNNGVQVVVDYAHTPDAIKEVLKTVDIITSEKITHILSFKANRDEGKRDAMVKHSSEHSDHIILTQGDLDGFDSLEMEKELKDLRQQWYSNDIDVNVDRINAIYECIEQAKAGDCVVITGQGHKVYEDDNKWGTTTDRETVQYVNQLLATELSKE</sequence>
<dbReference type="PANTHER" id="PTHR23135:SF4">
    <property type="entry name" value="UDP-N-ACETYLMURAMOYL-L-ALANYL-D-GLUTAMATE--2,6-DIAMINOPIMELATE LIGASE MURE HOMOLOG, CHLOROPLASTIC"/>
    <property type="match status" value="1"/>
</dbReference>
<dbReference type="Pfam" id="PF01225">
    <property type="entry name" value="Mur_ligase"/>
    <property type="match status" value="1"/>
</dbReference>
<comment type="caution">
    <text evidence="16">The sequence shown here is derived from an EMBL/GenBank/DDBJ whole genome shotgun (WGS) entry which is preliminary data.</text>
</comment>
<evidence type="ECO:0000256" key="11">
    <source>
        <dbReference type="ARBA" id="ARBA00023316"/>
    </source>
</evidence>
<dbReference type="GO" id="GO:0008765">
    <property type="term" value="F:UDP-N-acetylmuramoylalanyl-D-glutamate-2,6-diaminopimelate ligase activity"/>
    <property type="evidence" value="ECO:0007669"/>
    <property type="project" value="UniProtKB-EC"/>
</dbReference>
<dbReference type="EMBL" id="JAUSTQ010000009">
    <property type="protein sequence ID" value="MDQ0160160.1"/>
    <property type="molecule type" value="Genomic_DNA"/>
</dbReference>
<dbReference type="InterPro" id="IPR035911">
    <property type="entry name" value="MurE/MurF_N"/>
</dbReference>
<comment type="pathway">
    <text evidence="1 12">Cell wall biogenesis; peptidoglycan biosynthesis.</text>
</comment>
<evidence type="ECO:0000256" key="2">
    <source>
        <dbReference type="ARBA" id="ARBA00005898"/>
    </source>
</evidence>
<keyword evidence="5 12" id="KW-0132">Cell division</keyword>
<evidence type="ECO:0000256" key="3">
    <source>
        <dbReference type="ARBA" id="ARBA00022490"/>
    </source>
</evidence>
<dbReference type="InterPro" id="IPR013221">
    <property type="entry name" value="Mur_ligase_cen"/>
</dbReference>
<dbReference type="InterPro" id="IPR005761">
    <property type="entry name" value="UDP-N-AcMur-Glu-dNH2Pim_ligase"/>
</dbReference>
<keyword evidence="8 12" id="KW-0133">Cell shape</keyword>
<keyword evidence="10 12" id="KW-0131">Cell cycle</keyword>
<comment type="similarity">
    <text evidence="2">Belongs to the MurCDEF family. MurE subfamily.</text>
</comment>
<dbReference type="PROSITE" id="PS01011">
    <property type="entry name" value="FOLYLPOLYGLU_SYNT_1"/>
    <property type="match status" value="1"/>
</dbReference>
<gene>
    <name evidence="16" type="ORF">J2S77_002162</name>
</gene>
<evidence type="ECO:0000256" key="1">
    <source>
        <dbReference type="ARBA" id="ARBA00004752"/>
    </source>
</evidence>
<feature type="domain" description="Mur ligase N-terminal catalytic" evidence="13">
    <location>
        <begin position="31"/>
        <end position="97"/>
    </location>
</feature>
<dbReference type="SUPFAM" id="SSF63418">
    <property type="entry name" value="MurE/MurF N-terminal domain"/>
    <property type="match status" value="1"/>
</dbReference>
<evidence type="ECO:0000259" key="15">
    <source>
        <dbReference type="Pfam" id="PF08245"/>
    </source>
</evidence>
<proteinExistence type="inferred from homology"/>
<dbReference type="Gene3D" id="3.40.1190.10">
    <property type="entry name" value="Mur-like, catalytic domain"/>
    <property type="match status" value="1"/>
</dbReference>
<dbReference type="NCBIfam" id="TIGR01085">
    <property type="entry name" value="murE"/>
    <property type="match status" value="1"/>
</dbReference>
<feature type="domain" description="Mur ligase C-terminal" evidence="14">
    <location>
        <begin position="330"/>
        <end position="458"/>
    </location>
</feature>
<keyword evidence="7" id="KW-0067">ATP-binding</keyword>
<reference evidence="16 17" key="1">
    <citation type="submission" date="2023-07" db="EMBL/GenBank/DDBJ databases">
        <title>Genomic Encyclopedia of Type Strains, Phase IV (KMG-IV): sequencing the most valuable type-strain genomes for metagenomic binning, comparative biology and taxonomic classification.</title>
        <authorList>
            <person name="Goeker M."/>
        </authorList>
    </citation>
    <scope>NUCLEOTIDE SEQUENCE [LARGE SCALE GENOMIC DNA]</scope>
    <source>
        <strain evidence="16 17">DSM 16460</strain>
    </source>
</reference>
<dbReference type="SUPFAM" id="SSF53623">
    <property type="entry name" value="MurD-like peptide ligases, catalytic domain"/>
    <property type="match status" value="1"/>
</dbReference>
<evidence type="ECO:0000313" key="16">
    <source>
        <dbReference type="EMBL" id="MDQ0160160.1"/>
    </source>
</evidence>
<evidence type="ECO:0000256" key="9">
    <source>
        <dbReference type="ARBA" id="ARBA00022984"/>
    </source>
</evidence>
<evidence type="ECO:0000259" key="13">
    <source>
        <dbReference type="Pfam" id="PF01225"/>
    </source>
</evidence>
<evidence type="ECO:0000259" key="14">
    <source>
        <dbReference type="Pfam" id="PF02875"/>
    </source>
</evidence>
<evidence type="ECO:0000256" key="4">
    <source>
        <dbReference type="ARBA" id="ARBA00022598"/>
    </source>
</evidence>
<evidence type="ECO:0000256" key="10">
    <source>
        <dbReference type="ARBA" id="ARBA00023306"/>
    </source>
</evidence>
<feature type="domain" description="Mur ligase central" evidence="15">
    <location>
        <begin position="109"/>
        <end position="307"/>
    </location>
</feature>
<keyword evidence="4 16" id="KW-0436">Ligase</keyword>
<name>A0ABT9VH21_9BACI</name>
<dbReference type="InterPro" id="IPR036565">
    <property type="entry name" value="Mur-like_cat_sf"/>
</dbReference>
<keyword evidence="6" id="KW-0547">Nucleotide-binding</keyword>
<accession>A0ABT9VH21</accession>
<organism evidence="16 17">
    <name type="scientific">Alkalibacillus salilacus</name>
    <dbReference type="NCBI Taxonomy" id="284582"/>
    <lineage>
        <taxon>Bacteria</taxon>
        <taxon>Bacillati</taxon>
        <taxon>Bacillota</taxon>
        <taxon>Bacilli</taxon>
        <taxon>Bacillales</taxon>
        <taxon>Bacillaceae</taxon>
        <taxon>Alkalibacillus</taxon>
    </lineage>
</organism>
<dbReference type="Pfam" id="PF08245">
    <property type="entry name" value="Mur_ligase_M"/>
    <property type="match status" value="1"/>
</dbReference>
<dbReference type="NCBIfam" id="NF001126">
    <property type="entry name" value="PRK00139.1-4"/>
    <property type="match status" value="1"/>
</dbReference>
<dbReference type="Proteomes" id="UP001224359">
    <property type="component" value="Unassembled WGS sequence"/>
</dbReference>
<evidence type="ECO:0000256" key="7">
    <source>
        <dbReference type="ARBA" id="ARBA00022840"/>
    </source>
</evidence>
<dbReference type="Gene3D" id="3.90.190.20">
    <property type="entry name" value="Mur ligase, C-terminal domain"/>
    <property type="match status" value="1"/>
</dbReference>
<evidence type="ECO:0000256" key="6">
    <source>
        <dbReference type="ARBA" id="ARBA00022741"/>
    </source>
</evidence>
<evidence type="ECO:0000313" key="17">
    <source>
        <dbReference type="Proteomes" id="UP001224359"/>
    </source>
</evidence>
<dbReference type="PANTHER" id="PTHR23135">
    <property type="entry name" value="MUR LIGASE FAMILY MEMBER"/>
    <property type="match status" value="1"/>
</dbReference>
<dbReference type="RefSeq" id="WP_306977198.1">
    <property type="nucleotide sequence ID" value="NZ_JAUSTQ010000009.1"/>
</dbReference>
<dbReference type="Pfam" id="PF02875">
    <property type="entry name" value="Mur_ligase_C"/>
    <property type="match status" value="1"/>
</dbReference>
<keyword evidence="11 12" id="KW-0961">Cell wall biogenesis/degradation</keyword>
<comment type="subcellular location">
    <subcellularLocation>
        <location evidence="12">Cytoplasm</location>
    </subcellularLocation>
</comment>
<dbReference type="InterPro" id="IPR018109">
    <property type="entry name" value="Folylpolyglutamate_synth_CS"/>
</dbReference>
<dbReference type="SUPFAM" id="SSF53244">
    <property type="entry name" value="MurD-like peptide ligases, peptide-binding domain"/>
    <property type="match status" value="1"/>
</dbReference>